<feature type="chain" id="PRO_5046096036" description="Glycine rich protein" evidence="2">
    <location>
        <begin position="33"/>
        <end position="295"/>
    </location>
</feature>
<accession>A0ABZ2U612</accession>
<evidence type="ECO:0000256" key="2">
    <source>
        <dbReference type="SAM" id="SignalP"/>
    </source>
</evidence>
<gene>
    <name evidence="3" type="ORF">RVF87_09190</name>
</gene>
<sequence>MNAPATTSLGPARRFAAVGFAAALATSGTVFAAGVGDAAPAFNCVSSNAKRVCTFDSGYSGTYTLPGGVQTVEVKVVGGTGGDGYQSAGGKGTEVTGTMQLTGSCRVDLVVATDGASGGDGGAGGTGAKRPGGAGGRGFAPGGGGGGASALTAGSTSIVAGGGGGGGKFYPDARGGSSGGDGGKGGVARSIPNAPIASGANAVGGAGGAGGDGVFGGSGGGGGVHGGGGGAGDVSPGNAGGGGAGSSQYPAGFTAVAATGGPTIVLTFADQPAKGSTCGSGGNGSLDFGSLDFGS</sequence>
<evidence type="ECO:0000256" key="1">
    <source>
        <dbReference type="SAM" id="MobiDB-lite"/>
    </source>
</evidence>
<dbReference type="RefSeq" id="WP_066163720.1">
    <property type="nucleotide sequence ID" value="NZ_CP136137.1"/>
</dbReference>
<evidence type="ECO:0008006" key="5">
    <source>
        <dbReference type="Google" id="ProtNLM"/>
    </source>
</evidence>
<keyword evidence="2" id="KW-0732">Signal</keyword>
<dbReference type="EMBL" id="CP136137">
    <property type="protein sequence ID" value="WYY09208.1"/>
    <property type="molecule type" value="Genomic_DNA"/>
</dbReference>
<dbReference type="Proteomes" id="UP001479933">
    <property type="component" value="Chromosome"/>
</dbReference>
<name>A0ABZ2U612_9ACTN</name>
<protein>
    <recommendedName>
        <fullName evidence="5">Glycine rich protein</fullName>
    </recommendedName>
</protein>
<evidence type="ECO:0000313" key="3">
    <source>
        <dbReference type="EMBL" id="WYY09208.1"/>
    </source>
</evidence>
<keyword evidence="4" id="KW-1185">Reference proteome</keyword>
<feature type="region of interest" description="Disordered" evidence="1">
    <location>
        <begin position="116"/>
        <end position="147"/>
    </location>
</feature>
<feature type="compositionally biased region" description="Gly residues" evidence="1">
    <location>
        <begin position="176"/>
        <end position="186"/>
    </location>
</feature>
<evidence type="ECO:0000313" key="4">
    <source>
        <dbReference type="Proteomes" id="UP001479933"/>
    </source>
</evidence>
<feature type="region of interest" description="Disordered" evidence="1">
    <location>
        <begin position="171"/>
        <end position="190"/>
    </location>
</feature>
<reference evidence="3 4" key="1">
    <citation type="journal article" date="2023" name="Virus Evol.">
        <title>Computational host range prediction-The good, the bad, and the ugly.</title>
        <authorList>
            <person name="Howell A.A."/>
            <person name="Versoza C.J."/>
            <person name="Pfeifer S.P."/>
        </authorList>
    </citation>
    <scope>NUCLEOTIDE SEQUENCE [LARGE SCALE GENOMIC DNA]</scope>
    <source>
        <strain evidence="3 4">1610/1b</strain>
    </source>
</reference>
<proteinExistence type="predicted"/>
<feature type="signal peptide" evidence="2">
    <location>
        <begin position="1"/>
        <end position="32"/>
    </location>
</feature>
<organism evidence="3 4">
    <name type="scientific">Gordonia hydrophobica</name>
    <dbReference type="NCBI Taxonomy" id="40516"/>
    <lineage>
        <taxon>Bacteria</taxon>
        <taxon>Bacillati</taxon>
        <taxon>Actinomycetota</taxon>
        <taxon>Actinomycetes</taxon>
        <taxon>Mycobacteriales</taxon>
        <taxon>Gordoniaceae</taxon>
        <taxon>Gordonia</taxon>
    </lineage>
</organism>